<reference key="1">
    <citation type="submission" date="2010-11" db="EMBL/GenBank/DDBJ databases">
        <title>The complete sequence of chromosome of Isophaera pallida ATCC 43644.</title>
        <authorList>
            <consortium name="US DOE Joint Genome Institute (JGI-PGF)"/>
            <person name="Lucas S."/>
            <person name="Copeland A."/>
            <person name="Lapidus A."/>
            <person name="Bruce D."/>
            <person name="Goodwin L."/>
            <person name="Pitluck S."/>
            <person name="Kyrpides N."/>
            <person name="Mavromatis K."/>
            <person name="Pagani I."/>
            <person name="Ivanova N."/>
            <person name="Saunders E."/>
            <person name="Brettin T."/>
            <person name="Detter J.C."/>
            <person name="Han C."/>
            <person name="Tapia R."/>
            <person name="Land M."/>
            <person name="Hauser L."/>
            <person name="Markowitz V."/>
            <person name="Cheng J.-F."/>
            <person name="Hugenholtz P."/>
            <person name="Woyke T."/>
            <person name="Wu D."/>
            <person name="Eisen J.A."/>
        </authorList>
    </citation>
    <scope>NUCLEOTIDE SEQUENCE</scope>
    <source>
        <strain>ATCC 43644</strain>
    </source>
</reference>
<evidence type="ECO:0000256" key="1">
    <source>
        <dbReference type="SAM" id="MobiDB-lite"/>
    </source>
</evidence>
<protein>
    <submittedName>
        <fullName evidence="2">Uncharacterized protein</fullName>
    </submittedName>
</protein>
<dbReference type="PROSITE" id="PS51257">
    <property type="entry name" value="PROKAR_LIPOPROTEIN"/>
    <property type="match status" value="1"/>
</dbReference>
<dbReference type="HOGENOM" id="CLU_620962_0_0_0"/>
<dbReference type="EMBL" id="CP002353">
    <property type="protein sequence ID" value="ADV61930.1"/>
    <property type="molecule type" value="Genomic_DNA"/>
</dbReference>
<organism evidence="2 3">
    <name type="scientific">Isosphaera pallida (strain ATCC 43644 / DSM 9630 / IS1B)</name>
    <dbReference type="NCBI Taxonomy" id="575540"/>
    <lineage>
        <taxon>Bacteria</taxon>
        <taxon>Pseudomonadati</taxon>
        <taxon>Planctomycetota</taxon>
        <taxon>Planctomycetia</taxon>
        <taxon>Isosphaerales</taxon>
        <taxon>Isosphaeraceae</taxon>
        <taxon>Isosphaera</taxon>
    </lineage>
</organism>
<evidence type="ECO:0000313" key="3">
    <source>
        <dbReference type="Proteomes" id="UP000008631"/>
    </source>
</evidence>
<accession>E8QWN8</accession>
<sequence>MSRWRRVGPIHITLSWLWLVALLGGCGLDSETNLAIFDPSRTTSNPFGRLVAAWDDGTSDASQMGEEAVELHVATPWGPDERDRLALAVSQQLDQLRRTSTPPPIRAIRWRWITIAQPSASTWTRLARLGPGRRPDLVLGLDPDSARLLGDRGLIHAASPIGKAFRSPPWQWPRLDLQANTAIRIPVPDPRLDPRRVPAVRQWMLDHLAVEGWDQGRRTLFDRLIDSTVKAPSDQMPELPRDPPSQTWIQPQNSPISHDLLAASSPFGLAQWVGVVKRTRPDEPVSDRGQPDSLKDQALALVLQTLETEEHPTLQAIRLSKRSTDQREPVAERVRRQTDDLTIDLLVATLFDPAPLWLVALEKKAGSASSATDSSSSPTNGRSTGRAEQVGWMSGPPWPPETIARMLANPASRPALEVWLRRITPDDRAGAWLLASWQRPARPVDRDLLAEIAAARDGALVEDSRFRAWLRAEWSAWAVRRAREGSR</sequence>
<dbReference type="InParanoid" id="E8QWN8"/>
<name>E8QWN8_ISOPI</name>
<dbReference type="Proteomes" id="UP000008631">
    <property type="component" value="Chromosome"/>
</dbReference>
<dbReference type="eggNOG" id="COG1840">
    <property type="taxonomic scope" value="Bacteria"/>
</dbReference>
<dbReference type="STRING" id="575540.Isop_1345"/>
<dbReference type="RefSeq" id="WP_013564218.1">
    <property type="nucleotide sequence ID" value="NC_014962.1"/>
</dbReference>
<dbReference type="AlphaFoldDB" id="E8QWN8"/>
<gene>
    <name evidence="2" type="ordered locus">Isop_1345</name>
</gene>
<proteinExistence type="predicted"/>
<reference evidence="2 3" key="2">
    <citation type="journal article" date="2011" name="Stand. Genomic Sci.">
        <title>Complete genome sequence of Isosphaera pallida type strain (IS1B).</title>
        <authorList>
            <consortium name="US DOE Joint Genome Institute (JGI-PGF)"/>
            <person name="Goker M."/>
            <person name="Cleland D."/>
            <person name="Saunders E."/>
            <person name="Lapidus A."/>
            <person name="Nolan M."/>
            <person name="Lucas S."/>
            <person name="Hammon N."/>
            <person name="Deshpande S."/>
            <person name="Cheng J.F."/>
            <person name="Tapia R."/>
            <person name="Han C."/>
            <person name="Goodwin L."/>
            <person name="Pitluck S."/>
            <person name="Liolios K."/>
            <person name="Pagani I."/>
            <person name="Ivanova N."/>
            <person name="Mavromatis K."/>
            <person name="Pati A."/>
            <person name="Chen A."/>
            <person name="Palaniappan K."/>
            <person name="Land M."/>
            <person name="Hauser L."/>
            <person name="Chang Y.J."/>
            <person name="Jeffries C.D."/>
            <person name="Detter J.C."/>
            <person name="Beck B."/>
            <person name="Woyke T."/>
            <person name="Bristow J."/>
            <person name="Eisen J.A."/>
            <person name="Markowitz V."/>
            <person name="Hugenholtz P."/>
            <person name="Kyrpides N.C."/>
            <person name="Klenk H.P."/>
        </authorList>
    </citation>
    <scope>NUCLEOTIDE SEQUENCE [LARGE SCALE GENOMIC DNA]</scope>
    <source>
        <strain evidence="3">ATCC 43644 / DSM 9630 / IS1B</strain>
    </source>
</reference>
<keyword evidence="3" id="KW-1185">Reference proteome</keyword>
<evidence type="ECO:0000313" key="2">
    <source>
        <dbReference type="EMBL" id="ADV61930.1"/>
    </source>
</evidence>
<feature type="region of interest" description="Disordered" evidence="1">
    <location>
        <begin position="367"/>
        <end position="395"/>
    </location>
</feature>
<dbReference type="KEGG" id="ipa:Isop_1345"/>
<dbReference type="OrthoDB" id="272353at2"/>
<feature type="compositionally biased region" description="Low complexity" evidence="1">
    <location>
        <begin position="367"/>
        <end position="377"/>
    </location>
</feature>